<dbReference type="PANTHER" id="PTHR37841:SF1">
    <property type="entry name" value="DUF3298 DOMAIN-CONTAINING PROTEIN"/>
    <property type="match status" value="1"/>
</dbReference>
<organism evidence="1 2">
    <name type="scientific">Ulvibacterium marinum</name>
    <dbReference type="NCBI Taxonomy" id="2419782"/>
    <lineage>
        <taxon>Bacteria</taxon>
        <taxon>Pseudomonadati</taxon>
        <taxon>Bacteroidota</taxon>
        <taxon>Flavobacteriia</taxon>
        <taxon>Flavobacteriales</taxon>
        <taxon>Flavobacteriaceae</taxon>
        <taxon>Ulvibacterium</taxon>
    </lineage>
</organism>
<name>A0A3B0C8N0_9FLAO</name>
<dbReference type="Proteomes" id="UP000276603">
    <property type="component" value="Unassembled WGS sequence"/>
</dbReference>
<dbReference type="AlphaFoldDB" id="A0A3B0C8N0"/>
<evidence type="ECO:0000313" key="1">
    <source>
        <dbReference type="EMBL" id="RKN80407.1"/>
    </source>
</evidence>
<proteinExistence type="predicted"/>
<reference evidence="1 2" key="1">
    <citation type="submission" date="2018-10" db="EMBL/GenBank/DDBJ databases">
        <title>Ulvibacterium marinum gen. nov., sp. nov., a novel marine bacterium of the family Flavobacteriaceae, isolated from a culture of the green alga Ulva prolifera.</title>
        <authorList>
            <person name="Zhang Z."/>
        </authorList>
    </citation>
    <scope>NUCLEOTIDE SEQUENCE [LARGE SCALE GENOMIC DNA]</scope>
    <source>
        <strain evidence="1 2">CCMM003</strain>
    </source>
</reference>
<comment type="caution">
    <text evidence="1">The sequence shown here is derived from an EMBL/GenBank/DDBJ whole genome shotgun (WGS) entry which is preliminary data.</text>
</comment>
<accession>A0A3B0C8N0</accession>
<gene>
    <name evidence="1" type="ORF">D7Z94_18400</name>
</gene>
<dbReference type="PANTHER" id="PTHR37841">
    <property type="entry name" value="GLR2918 PROTEIN"/>
    <property type="match status" value="1"/>
</dbReference>
<keyword evidence="2" id="KW-1185">Reference proteome</keyword>
<dbReference type="Pfam" id="PF14903">
    <property type="entry name" value="WG_beta_rep"/>
    <property type="match status" value="2"/>
</dbReference>
<dbReference type="OrthoDB" id="5464673at2"/>
<evidence type="ECO:0000313" key="2">
    <source>
        <dbReference type="Proteomes" id="UP000276603"/>
    </source>
</evidence>
<dbReference type="InterPro" id="IPR032774">
    <property type="entry name" value="WG_beta_rep"/>
</dbReference>
<dbReference type="RefSeq" id="WP_120713215.1">
    <property type="nucleotide sequence ID" value="NZ_RBCJ01000003.1"/>
</dbReference>
<dbReference type="EMBL" id="RBCJ01000003">
    <property type="protein sequence ID" value="RKN80407.1"/>
    <property type="molecule type" value="Genomic_DNA"/>
</dbReference>
<protein>
    <submittedName>
        <fullName evidence="1">WG repeat-containing protein</fullName>
    </submittedName>
</protein>
<sequence>MKHTYILFAVLMTLPFLGITQTMEEINEPTISGLDEVAPFSEGFAAVRKGNQWGFIDQTGKLVIDFRNDLVWDENSDAARKDIRGIRYPQFKNGLCPIQKVEEEGIPFYGFMDTQGQIAIQPEYLNIAHFDEDKTVGIYCKRTFRGKNNFQLNIYEYTFTEVVVNTKGEMVWPIRDRDSILMTKRRYEIPELRASLVSKDLLAVKGDNNRWEIRRMNL</sequence>